<gene>
    <name evidence="1" type="ORF">UFOVP204_27</name>
</gene>
<protein>
    <submittedName>
        <fullName evidence="1">Uncharacterized protein</fullName>
    </submittedName>
</protein>
<name>A0A6J7WNA9_9CAUD</name>
<proteinExistence type="predicted"/>
<sequence length="316" mass="35848">MQNILKGSQEKVELNIYNNGVLSQADSLPTVSVYDADNDASPISGYNNVPVIDVPEAGVYKFLITPALTQVNRVLEVRWSYSINGIQTSETNYYSIDTPYSTPSDIIDFLQYGSNPAEINYHSISEINAAEKVARTIIEGYTGQIFTHRYGTQEVFGVGSDAIHVTERMLTIDKMWEDDQLVIDTTTDPVYNTFGFPVELTQTNFTVRIVYGGWDIRYDNQVDPTVLYYGRFRQNARYKFEGQIGYKYVPDEIKLASMLLVNDILSNDYNWRNKYLSKVNLSEVSFEMEGGAFNGTGNITVDNILDQYRHTNVVII</sequence>
<reference evidence="1" key="1">
    <citation type="submission" date="2020-05" db="EMBL/GenBank/DDBJ databases">
        <authorList>
            <person name="Chiriac C."/>
            <person name="Salcher M."/>
            <person name="Ghai R."/>
            <person name="Kavagutti S V."/>
        </authorList>
    </citation>
    <scope>NUCLEOTIDE SEQUENCE</scope>
</reference>
<accession>A0A6J7WNA9</accession>
<evidence type="ECO:0000313" key="1">
    <source>
        <dbReference type="EMBL" id="CAB5218145.1"/>
    </source>
</evidence>
<dbReference type="EMBL" id="LR798257">
    <property type="protein sequence ID" value="CAB5218145.1"/>
    <property type="molecule type" value="Genomic_DNA"/>
</dbReference>
<organism evidence="1">
    <name type="scientific">uncultured Caudovirales phage</name>
    <dbReference type="NCBI Taxonomy" id="2100421"/>
    <lineage>
        <taxon>Viruses</taxon>
        <taxon>Duplodnaviria</taxon>
        <taxon>Heunggongvirae</taxon>
        <taxon>Uroviricota</taxon>
        <taxon>Caudoviricetes</taxon>
        <taxon>Peduoviridae</taxon>
        <taxon>Maltschvirus</taxon>
        <taxon>Maltschvirus maltsch</taxon>
    </lineage>
</organism>